<sequence>MKLIKQITCIMALSLFFWSCQTEELTQHEEPQSLAIEAFIGHEVDAVSNARGSGLLTITPEYLDGINEVLAAKGMNYRVAAAEYITASGSQEAGNTVLSKIVGNKQLGHDFVPDDARRTWSADDGNTITYAIDTTNDAIPFGGGLSAAETDAAIESATNTWRDVNCSDLGLTRNPDFGLDIGVVAFINGLGGSPFILADVQHGGFREVNYAGGVIGVTHTFVFTNGGVPTDIDNNGKADVAFREINYDPSWIWADDGVTNIDVETVALHELGHGLSQGHFGKVMIKNNTALKASPRAVMNALYTGPYRDLAGTDNGGHCSNWGEWPNN</sequence>
<dbReference type="EMBL" id="SUPL01000003">
    <property type="protein sequence ID" value="TJY36164.1"/>
    <property type="molecule type" value="Genomic_DNA"/>
</dbReference>
<dbReference type="AlphaFoldDB" id="A0A4U0EXP4"/>
<protein>
    <recommendedName>
        <fullName evidence="3">Matrixin</fullName>
    </recommendedName>
</protein>
<name>A0A4U0EXP4_9FLAO</name>
<dbReference type="Proteomes" id="UP000307657">
    <property type="component" value="Unassembled WGS sequence"/>
</dbReference>
<dbReference type="Gene3D" id="3.40.390.10">
    <property type="entry name" value="Collagenase (Catalytic Domain)"/>
    <property type="match status" value="1"/>
</dbReference>
<reference evidence="1 2" key="1">
    <citation type="submission" date="2019-04" db="EMBL/GenBank/DDBJ databases">
        <title>Lacinutrix sp. nov., isolated from marine water.</title>
        <authorList>
            <person name="Kim W."/>
        </authorList>
    </citation>
    <scope>NUCLEOTIDE SEQUENCE [LARGE SCALE GENOMIC DNA]</scope>
    <source>
        <strain evidence="1 2">CAU 1491</strain>
    </source>
</reference>
<comment type="caution">
    <text evidence="1">The sequence shown here is derived from an EMBL/GenBank/DDBJ whole genome shotgun (WGS) entry which is preliminary data.</text>
</comment>
<evidence type="ECO:0008006" key="3">
    <source>
        <dbReference type="Google" id="ProtNLM"/>
    </source>
</evidence>
<gene>
    <name evidence="1" type="ORF">E5167_05715</name>
</gene>
<dbReference type="SUPFAM" id="SSF55486">
    <property type="entry name" value="Metalloproteases ('zincins'), catalytic domain"/>
    <property type="match status" value="1"/>
</dbReference>
<dbReference type="OrthoDB" id="905690at2"/>
<dbReference type="RefSeq" id="WP_136841966.1">
    <property type="nucleotide sequence ID" value="NZ_SUPL01000003.1"/>
</dbReference>
<keyword evidence="2" id="KW-1185">Reference proteome</keyword>
<accession>A0A4U0EXP4</accession>
<organism evidence="1 2">
    <name type="scientific">Pontimicrobium aquaticum</name>
    <dbReference type="NCBI Taxonomy" id="2565367"/>
    <lineage>
        <taxon>Bacteria</taxon>
        <taxon>Pseudomonadati</taxon>
        <taxon>Bacteroidota</taxon>
        <taxon>Flavobacteriia</taxon>
        <taxon>Flavobacteriales</taxon>
        <taxon>Flavobacteriaceae</taxon>
        <taxon>Pontimicrobium</taxon>
    </lineage>
</organism>
<evidence type="ECO:0000313" key="2">
    <source>
        <dbReference type="Proteomes" id="UP000307657"/>
    </source>
</evidence>
<evidence type="ECO:0000313" key="1">
    <source>
        <dbReference type="EMBL" id="TJY36164.1"/>
    </source>
</evidence>
<dbReference type="InterPro" id="IPR024079">
    <property type="entry name" value="MetalloPept_cat_dom_sf"/>
</dbReference>
<proteinExistence type="predicted"/>
<dbReference type="GO" id="GO:0008237">
    <property type="term" value="F:metallopeptidase activity"/>
    <property type="evidence" value="ECO:0007669"/>
    <property type="project" value="InterPro"/>
</dbReference>